<sequence>MSKLKTDAPTYTKAQFLASKQFTPIQKDVLRALLKDGETYTLDQVQKLVDDYAKRTVK</sequence>
<gene>
    <name evidence="1" type="ORF">PACILC2_22020</name>
</gene>
<reference evidence="1 2" key="1">
    <citation type="submission" date="2021-04" db="EMBL/GenBank/DDBJ databases">
        <title>Draft genome sequence of Paenibacillus cisolokensis, LC2-13A.</title>
        <authorList>
            <person name="Uke A."/>
            <person name="Chhe C."/>
            <person name="Baramee S."/>
            <person name="Kosugi A."/>
        </authorList>
    </citation>
    <scope>NUCLEOTIDE SEQUENCE [LARGE SCALE GENOMIC DNA]</scope>
    <source>
        <strain evidence="1 2">LC2-13A</strain>
    </source>
</reference>
<evidence type="ECO:0000313" key="1">
    <source>
        <dbReference type="EMBL" id="GIQ63634.1"/>
    </source>
</evidence>
<dbReference type="Proteomes" id="UP000680304">
    <property type="component" value="Unassembled WGS sequence"/>
</dbReference>
<dbReference type="RefSeq" id="WP_213528721.1">
    <property type="nucleotide sequence ID" value="NZ_BOVJ01000067.1"/>
</dbReference>
<comment type="caution">
    <text evidence="1">The sequence shown here is derived from an EMBL/GenBank/DDBJ whole genome shotgun (WGS) entry which is preliminary data.</text>
</comment>
<accession>A0ABQ4N672</accession>
<name>A0ABQ4N672_9BACL</name>
<dbReference type="EMBL" id="BOVJ01000067">
    <property type="protein sequence ID" value="GIQ63634.1"/>
    <property type="molecule type" value="Genomic_DNA"/>
</dbReference>
<evidence type="ECO:0000313" key="2">
    <source>
        <dbReference type="Proteomes" id="UP000680304"/>
    </source>
</evidence>
<protein>
    <submittedName>
        <fullName evidence="1">Uncharacterized protein</fullName>
    </submittedName>
</protein>
<organism evidence="1 2">
    <name type="scientific">Paenibacillus cisolokensis</name>
    <dbReference type="NCBI Taxonomy" id="1658519"/>
    <lineage>
        <taxon>Bacteria</taxon>
        <taxon>Bacillati</taxon>
        <taxon>Bacillota</taxon>
        <taxon>Bacilli</taxon>
        <taxon>Bacillales</taxon>
        <taxon>Paenibacillaceae</taxon>
        <taxon>Paenibacillus</taxon>
    </lineage>
</organism>
<keyword evidence="2" id="KW-1185">Reference proteome</keyword>
<proteinExistence type="predicted"/>